<name>A0A939IGM4_CLOAM</name>
<dbReference type="RefSeq" id="WP_206582377.1">
    <property type="nucleotide sequence ID" value="NZ_JAFJZZ010000003.1"/>
</dbReference>
<evidence type="ECO:0000256" key="9">
    <source>
        <dbReference type="ARBA" id="ARBA00023201"/>
    </source>
</evidence>
<comment type="similarity">
    <text evidence="10">Belongs to the monovalent cation:proton antiporter 1 (CPA1) transporter (TC 2.A.36) family.</text>
</comment>
<keyword evidence="13" id="KW-1185">Reference proteome</keyword>
<keyword evidence="4 10" id="KW-0812">Transmembrane</keyword>
<feature type="transmembrane region" description="Helical" evidence="10">
    <location>
        <begin position="219"/>
        <end position="236"/>
    </location>
</feature>
<feature type="transmembrane region" description="Helical" evidence="10">
    <location>
        <begin position="58"/>
        <end position="75"/>
    </location>
</feature>
<feature type="transmembrane region" description="Helical" evidence="10">
    <location>
        <begin position="312"/>
        <end position="336"/>
    </location>
</feature>
<keyword evidence="10" id="KW-0050">Antiport</keyword>
<feature type="transmembrane region" description="Helical" evidence="10">
    <location>
        <begin position="113"/>
        <end position="136"/>
    </location>
</feature>
<evidence type="ECO:0000313" key="12">
    <source>
        <dbReference type="EMBL" id="MBN7773545.1"/>
    </source>
</evidence>
<comment type="caution">
    <text evidence="12">The sequence shown here is derived from an EMBL/GenBank/DDBJ whole genome shotgun (WGS) entry which is preliminary data.</text>
</comment>
<dbReference type="PANTHER" id="PTHR10110">
    <property type="entry name" value="SODIUM/HYDROGEN EXCHANGER"/>
    <property type="match status" value="1"/>
</dbReference>
<dbReference type="GO" id="GO:0015386">
    <property type="term" value="F:potassium:proton antiporter activity"/>
    <property type="evidence" value="ECO:0007669"/>
    <property type="project" value="TreeGrafter"/>
</dbReference>
<comment type="function">
    <text evidence="10">Na(+)/H(+) antiporter that extrudes sodium in exchange for external protons.</text>
</comment>
<proteinExistence type="inferred from homology"/>
<dbReference type="GO" id="GO:0005886">
    <property type="term" value="C:plasma membrane"/>
    <property type="evidence" value="ECO:0007669"/>
    <property type="project" value="UniProtKB-SubCell"/>
</dbReference>
<keyword evidence="8 10" id="KW-0472">Membrane</keyword>
<organism evidence="12 13">
    <name type="scientific">Clostridium aminobutyricum</name>
    <dbReference type="NCBI Taxonomy" id="33953"/>
    <lineage>
        <taxon>Bacteria</taxon>
        <taxon>Bacillati</taxon>
        <taxon>Bacillota</taxon>
        <taxon>Clostridia</taxon>
        <taxon>Eubacteriales</taxon>
        <taxon>Clostridiaceae</taxon>
        <taxon>Clostridium</taxon>
    </lineage>
</organism>
<feature type="transmembrane region" description="Helical" evidence="10">
    <location>
        <begin position="357"/>
        <end position="380"/>
    </location>
</feature>
<dbReference type="GO" id="GO:0015385">
    <property type="term" value="F:sodium:proton antiporter activity"/>
    <property type="evidence" value="ECO:0007669"/>
    <property type="project" value="InterPro"/>
</dbReference>
<keyword evidence="9 10" id="KW-0739">Sodium transport</keyword>
<evidence type="ECO:0000313" key="13">
    <source>
        <dbReference type="Proteomes" id="UP000664545"/>
    </source>
</evidence>
<dbReference type="Proteomes" id="UP000664545">
    <property type="component" value="Unassembled WGS sequence"/>
</dbReference>
<gene>
    <name evidence="12" type="ORF">JYB65_09240</name>
</gene>
<evidence type="ECO:0000256" key="3">
    <source>
        <dbReference type="ARBA" id="ARBA00022475"/>
    </source>
</evidence>
<evidence type="ECO:0000256" key="1">
    <source>
        <dbReference type="ARBA" id="ARBA00004651"/>
    </source>
</evidence>
<evidence type="ECO:0000256" key="2">
    <source>
        <dbReference type="ARBA" id="ARBA00022448"/>
    </source>
</evidence>
<evidence type="ECO:0000256" key="4">
    <source>
        <dbReference type="ARBA" id="ARBA00022692"/>
    </source>
</evidence>
<evidence type="ECO:0000256" key="8">
    <source>
        <dbReference type="ARBA" id="ARBA00023136"/>
    </source>
</evidence>
<feature type="transmembrane region" description="Helical" evidence="10">
    <location>
        <begin position="279"/>
        <end position="300"/>
    </location>
</feature>
<dbReference type="EMBL" id="JAFJZZ010000003">
    <property type="protein sequence ID" value="MBN7773545.1"/>
    <property type="molecule type" value="Genomic_DNA"/>
</dbReference>
<dbReference type="InterPro" id="IPR018422">
    <property type="entry name" value="Cation/H_exchanger_CPA1"/>
</dbReference>
<comment type="subcellular location">
    <subcellularLocation>
        <location evidence="1 10">Cell membrane</location>
        <topology evidence="1 10">Multi-pass membrane protein</topology>
    </subcellularLocation>
</comment>
<feature type="transmembrane region" description="Helical" evidence="10">
    <location>
        <begin position="6"/>
        <end position="24"/>
    </location>
</feature>
<dbReference type="GO" id="GO:0051453">
    <property type="term" value="P:regulation of intracellular pH"/>
    <property type="evidence" value="ECO:0007669"/>
    <property type="project" value="TreeGrafter"/>
</dbReference>
<dbReference type="InterPro" id="IPR006153">
    <property type="entry name" value="Cation/H_exchanger_TM"/>
</dbReference>
<dbReference type="Gene3D" id="6.10.140.1330">
    <property type="match status" value="1"/>
</dbReference>
<evidence type="ECO:0000256" key="5">
    <source>
        <dbReference type="ARBA" id="ARBA00022989"/>
    </source>
</evidence>
<dbReference type="PANTHER" id="PTHR10110:SF86">
    <property type="entry name" value="SODIUM_HYDROGEN EXCHANGER 7"/>
    <property type="match status" value="1"/>
</dbReference>
<keyword evidence="3 10" id="KW-1003">Cell membrane</keyword>
<sequence length="666" mass="73854">MLIFEYILILLVAVLLSNLINRFIPALSVPIIQIVLGILIALIPFGAFGFEFELEPELFFVLFLSPLVFHSSMTADKKALWEMKKPILGAAVALVFITVIVEGYFIYTLIPAIPLAAAFALSASLAPTDVVAVNAVSKRVSIPGKLMGILSGESIINDATGLVCFQLALTAAATGSFSIANAVGRFLLLGIGGIIIGLLMTWLKYAFVRWLRLLGMENSTLHILIGVMTPFIIYMGAEALHVSGILAAFSAGIAHSFMRDRFNPDKVSLNIAHESVWSVLSFSFDGLVFVMLGTQLPGILKTIGSGEYAIDGWQTAGCILLITLCTMLIRFVWCTFAVQKQTYQEEGKSIGRMKAGIIFSLSGARGTVTLASIMSIPLLLSDGNAFPQRGLMILLASGVIVVSLLITNFILPLFTGKKKDATRNEEEQTAYLEILQTVVARLKGEATDETRMATELVTRNYYSRGLTLDKALCLNGKAEEAEKALRRDILMWEKENTEQLLNEEIIDKRTADRYLTMLETRISSATKEKHSISYSLIWIFKHMLWFKIIKDEGTRKNTLLKMTKSNGQFVLEKLKALKTADADPALDRLISEYEMITNLRDNRMAQDEEKGDKASREELILKITARGFGIERELIQQMFEAGRISWETAKELRSNMAMLEAQLQIE</sequence>
<keyword evidence="5 10" id="KW-1133">Transmembrane helix</keyword>
<keyword evidence="2 10" id="KW-0813">Transport</keyword>
<reference evidence="12" key="1">
    <citation type="submission" date="2021-02" db="EMBL/GenBank/DDBJ databases">
        <title>Abyssanaerobacter marinus gen.nov., sp., nov, anaerobic bacterium isolated from the Onnuri vent field of Indian Ocean and suggestion of Mogibacteriaceae fam. nov., and proposal of reclassification of ambiguous this family's genus member.</title>
        <authorList>
            <person name="Kim Y.J."/>
            <person name="Yang J.-A."/>
        </authorList>
    </citation>
    <scope>NUCLEOTIDE SEQUENCE</scope>
    <source>
        <strain evidence="12">DSM 2634</strain>
    </source>
</reference>
<evidence type="ECO:0000256" key="6">
    <source>
        <dbReference type="ARBA" id="ARBA00023053"/>
    </source>
</evidence>
<keyword evidence="7 10" id="KW-0406">Ion transport</keyword>
<dbReference type="InterPro" id="IPR004705">
    <property type="entry name" value="Cation/H_exchanger_CPA1_bac"/>
</dbReference>
<feature type="domain" description="Cation/H+ exchanger transmembrane" evidence="11">
    <location>
        <begin position="10"/>
        <end position="411"/>
    </location>
</feature>
<feature type="transmembrane region" description="Helical" evidence="10">
    <location>
        <begin position="31"/>
        <end position="52"/>
    </location>
</feature>
<feature type="transmembrane region" description="Helical" evidence="10">
    <location>
        <begin position="186"/>
        <end position="207"/>
    </location>
</feature>
<dbReference type="NCBIfam" id="TIGR00831">
    <property type="entry name" value="a_cpa1"/>
    <property type="match status" value="1"/>
</dbReference>
<feature type="transmembrane region" description="Helical" evidence="10">
    <location>
        <begin position="87"/>
        <end position="107"/>
    </location>
</feature>
<dbReference type="Pfam" id="PF00999">
    <property type="entry name" value="Na_H_Exchanger"/>
    <property type="match status" value="1"/>
</dbReference>
<keyword evidence="6 10" id="KW-0915">Sodium</keyword>
<evidence type="ECO:0000259" key="11">
    <source>
        <dbReference type="Pfam" id="PF00999"/>
    </source>
</evidence>
<dbReference type="GO" id="GO:0098719">
    <property type="term" value="P:sodium ion import across plasma membrane"/>
    <property type="evidence" value="ECO:0007669"/>
    <property type="project" value="TreeGrafter"/>
</dbReference>
<evidence type="ECO:0000256" key="10">
    <source>
        <dbReference type="RuleBase" id="RU366002"/>
    </source>
</evidence>
<accession>A0A939IGM4</accession>
<feature type="transmembrane region" description="Helical" evidence="10">
    <location>
        <begin position="392"/>
        <end position="414"/>
    </location>
</feature>
<protein>
    <submittedName>
        <fullName evidence="12">Na+/H+ antiporter</fullName>
    </submittedName>
</protein>
<evidence type="ECO:0000256" key="7">
    <source>
        <dbReference type="ARBA" id="ARBA00023065"/>
    </source>
</evidence>
<dbReference type="AlphaFoldDB" id="A0A939IGM4"/>